<evidence type="ECO:0000313" key="2">
    <source>
        <dbReference type="EMBL" id="MFC0476815.1"/>
    </source>
</evidence>
<keyword evidence="1" id="KW-0175">Coiled coil</keyword>
<reference evidence="2 3" key="1">
    <citation type="submission" date="2024-09" db="EMBL/GenBank/DDBJ databases">
        <authorList>
            <person name="Sun Q."/>
            <person name="Mori K."/>
        </authorList>
    </citation>
    <scope>NUCLEOTIDE SEQUENCE [LARGE SCALE GENOMIC DNA]</scope>
    <source>
        <strain evidence="2 3">CGMCC 1.9126</strain>
    </source>
</reference>
<dbReference type="RefSeq" id="WP_009336149.1">
    <property type="nucleotide sequence ID" value="NZ_JBHLUU010000112.1"/>
</dbReference>
<keyword evidence="3" id="KW-1185">Reference proteome</keyword>
<accession>A0ABV6KV90</accession>
<protein>
    <submittedName>
        <fullName evidence="2">Uncharacterized protein</fullName>
    </submittedName>
</protein>
<evidence type="ECO:0000256" key="1">
    <source>
        <dbReference type="SAM" id="Coils"/>
    </source>
</evidence>
<gene>
    <name evidence="2" type="ORF">ACFFHF_16555</name>
</gene>
<organism evidence="2 3">
    <name type="scientific">Robertmurraya beringensis</name>
    <dbReference type="NCBI Taxonomy" id="641660"/>
    <lineage>
        <taxon>Bacteria</taxon>
        <taxon>Bacillati</taxon>
        <taxon>Bacillota</taxon>
        <taxon>Bacilli</taxon>
        <taxon>Bacillales</taxon>
        <taxon>Bacillaceae</taxon>
        <taxon>Robertmurraya</taxon>
    </lineage>
</organism>
<comment type="caution">
    <text evidence="2">The sequence shown here is derived from an EMBL/GenBank/DDBJ whole genome shotgun (WGS) entry which is preliminary data.</text>
</comment>
<sequence>MTKAQEGRAATKGRPSNYSDEQLKELALEIKNKFKGKKLTYLFLEKETGIGRNTWSRRISETIEELNKPIARSIGLSDSDDVYFPNIEQIFEIYKNDKNKIINELLFIETAFYDLYNEAINLKEELNRRKVHSEELRKKNDDIRLLREQVKHYEQLYNQLMVSSAFPHLQSQNQIKDNLIRFDKKNKKHLTLENLETLFETEEGLDYEGTDNNHNLSNMENRFSNIFKKDR</sequence>
<dbReference type="EMBL" id="JBHLUU010000112">
    <property type="protein sequence ID" value="MFC0476815.1"/>
    <property type="molecule type" value="Genomic_DNA"/>
</dbReference>
<evidence type="ECO:0000313" key="3">
    <source>
        <dbReference type="Proteomes" id="UP001589738"/>
    </source>
</evidence>
<feature type="coiled-coil region" evidence="1">
    <location>
        <begin position="122"/>
        <end position="156"/>
    </location>
</feature>
<dbReference type="Proteomes" id="UP001589738">
    <property type="component" value="Unassembled WGS sequence"/>
</dbReference>
<proteinExistence type="predicted"/>
<name>A0ABV6KV90_9BACI</name>